<accession>A0A1U7CV54</accession>
<keyword evidence="3" id="KW-1185">Reference proteome</keyword>
<evidence type="ECO:0000256" key="1">
    <source>
        <dbReference type="SAM" id="Phobius"/>
    </source>
</evidence>
<dbReference type="KEGG" id="pbor:BSF38_04366"/>
<organism evidence="2 3">
    <name type="scientific">Paludisphaera borealis</name>
    <dbReference type="NCBI Taxonomy" id="1387353"/>
    <lineage>
        <taxon>Bacteria</taxon>
        <taxon>Pseudomonadati</taxon>
        <taxon>Planctomycetota</taxon>
        <taxon>Planctomycetia</taxon>
        <taxon>Isosphaerales</taxon>
        <taxon>Isosphaeraceae</taxon>
        <taxon>Paludisphaera</taxon>
    </lineage>
</organism>
<gene>
    <name evidence="2" type="ORF">BSF38_04366</name>
</gene>
<dbReference type="RefSeq" id="WP_076349189.1">
    <property type="nucleotide sequence ID" value="NZ_CP019082.1"/>
</dbReference>
<sequence length="233" mass="25163">MTQAATATAAPTARPTVRFQVLGDAWSLYRMEWLTWSLTTLAAIAAAGTGELILRIVWLAARSSYFGWFLGHGSPDDSFLFWLVRISIAGLLAGGAVRMALGQIRGRRPRVMDLFEVPDNWFDLALGSVLMAVLVSFGLAVLVIPGLIAAGLLMLTFPLIVDADLPATGAMIKSYHTLKAEWLPVTIFHLFLAAAAGCGVFFLGVGVLVTAPLYVLSLALFYEEIGRRGYSQL</sequence>
<dbReference type="Proteomes" id="UP000186309">
    <property type="component" value="Chromosome"/>
</dbReference>
<proteinExistence type="predicted"/>
<dbReference type="InterPro" id="IPR010380">
    <property type="entry name" value="DUF975"/>
</dbReference>
<dbReference type="PANTHER" id="PTHR40076">
    <property type="entry name" value="MEMBRANE PROTEIN-RELATED"/>
    <property type="match status" value="1"/>
</dbReference>
<name>A0A1U7CV54_9BACT</name>
<evidence type="ECO:0000313" key="2">
    <source>
        <dbReference type="EMBL" id="APW62812.1"/>
    </source>
</evidence>
<feature type="transmembrane region" description="Helical" evidence="1">
    <location>
        <begin position="79"/>
        <end position="101"/>
    </location>
</feature>
<keyword evidence="1" id="KW-0472">Membrane</keyword>
<feature type="transmembrane region" description="Helical" evidence="1">
    <location>
        <begin position="122"/>
        <end position="155"/>
    </location>
</feature>
<dbReference type="PANTHER" id="PTHR40076:SF1">
    <property type="entry name" value="MEMBRANE PROTEIN"/>
    <property type="match status" value="1"/>
</dbReference>
<feature type="transmembrane region" description="Helical" evidence="1">
    <location>
        <begin position="33"/>
        <end position="59"/>
    </location>
</feature>
<dbReference type="EMBL" id="CP019082">
    <property type="protein sequence ID" value="APW62812.1"/>
    <property type="molecule type" value="Genomic_DNA"/>
</dbReference>
<reference evidence="3" key="1">
    <citation type="submission" date="2016-12" db="EMBL/GenBank/DDBJ databases">
        <title>Comparative genomics of four Isosphaeraceae planctomycetes: a common pool of plasmids and glycoside hydrolase genes.</title>
        <authorList>
            <person name="Ivanova A."/>
        </authorList>
    </citation>
    <scope>NUCLEOTIDE SEQUENCE [LARGE SCALE GENOMIC DNA]</scope>
    <source>
        <strain evidence="3">PX4</strain>
    </source>
</reference>
<keyword evidence="1" id="KW-1133">Transmembrane helix</keyword>
<feature type="transmembrane region" description="Helical" evidence="1">
    <location>
        <begin position="188"/>
        <end position="221"/>
    </location>
</feature>
<evidence type="ECO:0000313" key="3">
    <source>
        <dbReference type="Proteomes" id="UP000186309"/>
    </source>
</evidence>
<dbReference type="AlphaFoldDB" id="A0A1U7CV54"/>
<protein>
    <submittedName>
        <fullName evidence="2">Uncharacterized protein</fullName>
    </submittedName>
</protein>
<keyword evidence="1" id="KW-0812">Transmembrane</keyword>